<dbReference type="AlphaFoldDB" id="A0A8J6IRT0"/>
<feature type="binding site" evidence="2">
    <location>
        <position position="331"/>
    </location>
    <ligand>
        <name>FAD</name>
        <dbReference type="ChEBI" id="CHEBI:57692"/>
    </ligand>
</feature>
<dbReference type="InterPro" id="IPR036188">
    <property type="entry name" value="FAD/NAD-bd_sf"/>
</dbReference>
<accession>A0A8J6IRT0</accession>
<evidence type="ECO:0000313" key="3">
    <source>
        <dbReference type="EMBL" id="MBC3765601.1"/>
    </source>
</evidence>
<keyword evidence="2" id="KW-0285">Flavoprotein</keyword>
<dbReference type="Gene3D" id="3.50.50.60">
    <property type="entry name" value="FAD/NAD(P)-binding domain"/>
    <property type="match status" value="1"/>
</dbReference>
<keyword evidence="4" id="KW-1185">Reference proteome</keyword>
<feature type="binding site" evidence="2">
    <location>
        <position position="340"/>
    </location>
    <ligand>
        <name>L-tryptophan</name>
        <dbReference type="ChEBI" id="CHEBI:57912"/>
    </ligand>
</feature>
<dbReference type="GO" id="GO:0000166">
    <property type="term" value="F:nucleotide binding"/>
    <property type="evidence" value="ECO:0007669"/>
    <property type="project" value="UniProtKB-KW"/>
</dbReference>
<proteinExistence type="predicted"/>
<feature type="binding site" evidence="2">
    <location>
        <position position="78"/>
    </location>
    <ligand>
        <name>7-chloro-L-tryptophan</name>
        <dbReference type="ChEBI" id="CHEBI:58713"/>
    </ligand>
</feature>
<dbReference type="InterPro" id="IPR033856">
    <property type="entry name" value="Trp_halogen"/>
</dbReference>
<protein>
    <submittedName>
        <fullName evidence="3">Tryptophan 7-halogenase</fullName>
    </submittedName>
</protein>
<sequence>MQAAIKKVVIVGGGTAGWMSAALIKKVLAQSVDIELVESDDIGIVGVGEATIPPIQYVNQVLGINEAEFLRETKSTLKLAIHFENWTQNGSSYYHTFGNAGANDPFCAFHHLVTRANTLGHNVSLWDYDLNYLCCEQQRCAKINTPDPVWDLPYAYHFDAGLYGQYLRKLSEKMGVKRTEGKITRVEQHPQSGNISALILQNGQKIEGDLFIDCSGFRALLLQQTLNTGYEDWSHWLPCNRAVAVASERFEQTLPYTRSIAHDAGWQWRIPLQHRNGNGLVYSSDFYSESQASDILMANLQTKALAEPRTLSFTTGRAKQQWNKNVVAVGLASGFLEPLESTSIYLIQSAIVRLLKLFPHNGISPALMREYNQQSQLEYETIRDFIILHYTANQREGEFWRYLRDMPLPERLAHKIELFKQSGQLTEDELDIFKTSSWVQVLIGQDIMPQDYHPLANNLTAEQLKMYLQQIQTKKHEPLSRIPLHDDYLKHIGALG</sequence>
<dbReference type="GO" id="GO:0004497">
    <property type="term" value="F:monooxygenase activity"/>
    <property type="evidence" value="ECO:0007669"/>
    <property type="project" value="InterPro"/>
</dbReference>
<keyword evidence="2" id="KW-0274">FAD</keyword>
<name>A0A8J6IRT0_9ALTE</name>
<dbReference type="InterPro" id="IPR006905">
    <property type="entry name" value="Flavin_halogenase"/>
</dbReference>
<evidence type="ECO:0000256" key="2">
    <source>
        <dbReference type="PIRSR" id="PIRSR011396-2"/>
    </source>
</evidence>
<organism evidence="3 4">
    <name type="scientific">Neptunicella marina</name>
    <dbReference type="NCBI Taxonomy" id="2125989"/>
    <lineage>
        <taxon>Bacteria</taxon>
        <taxon>Pseudomonadati</taxon>
        <taxon>Pseudomonadota</taxon>
        <taxon>Gammaproteobacteria</taxon>
        <taxon>Alteromonadales</taxon>
        <taxon>Alteromonadaceae</taxon>
        <taxon>Neptunicella</taxon>
    </lineage>
</organism>
<evidence type="ECO:0000313" key="4">
    <source>
        <dbReference type="Proteomes" id="UP000601768"/>
    </source>
</evidence>
<keyword evidence="2" id="KW-0547">Nucleotide-binding</keyword>
<dbReference type="InterPro" id="IPR050816">
    <property type="entry name" value="Flavin-dep_Halogenase_NPB"/>
</dbReference>
<evidence type="ECO:0000256" key="1">
    <source>
        <dbReference type="PIRSR" id="PIRSR011396-1"/>
    </source>
</evidence>
<dbReference type="PANTHER" id="PTHR43747">
    <property type="entry name" value="FAD-BINDING PROTEIN"/>
    <property type="match status" value="1"/>
</dbReference>
<reference evidence="3" key="1">
    <citation type="journal article" date="2018" name="Int. J. Syst. Evol. Microbiol.">
        <title>Neptunicella marina gen. nov., sp. nov., isolated from surface seawater.</title>
        <authorList>
            <person name="Liu X."/>
            <person name="Lai Q."/>
            <person name="Du Y."/>
            <person name="Zhang X."/>
            <person name="Liu Z."/>
            <person name="Sun F."/>
            <person name="Shao Z."/>
        </authorList>
    </citation>
    <scope>NUCLEOTIDE SEQUENCE</scope>
    <source>
        <strain evidence="3">S27-2</strain>
    </source>
</reference>
<dbReference type="EMBL" id="JACNEP010000004">
    <property type="protein sequence ID" value="MBC3765601.1"/>
    <property type="molecule type" value="Genomic_DNA"/>
</dbReference>
<gene>
    <name evidence="3" type="ORF">H8B19_06915</name>
</gene>
<dbReference type="Pfam" id="PF04820">
    <property type="entry name" value="Trp_halogenase"/>
    <property type="match status" value="1"/>
</dbReference>
<feature type="binding site" evidence="2">
    <location>
        <position position="344"/>
    </location>
    <ligand>
        <name>FAD</name>
        <dbReference type="ChEBI" id="CHEBI:57692"/>
    </ligand>
</feature>
<dbReference type="SUPFAM" id="SSF51905">
    <property type="entry name" value="FAD/NAD(P)-binding domain"/>
    <property type="match status" value="1"/>
</dbReference>
<dbReference type="PIRSF" id="PIRSF011396">
    <property type="entry name" value="Trp_halogenase"/>
    <property type="match status" value="1"/>
</dbReference>
<reference evidence="3" key="2">
    <citation type="submission" date="2020-08" db="EMBL/GenBank/DDBJ databases">
        <authorList>
            <person name="Lai Q."/>
        </authorList>
    </citation>
    <scope>NUCLEOTIDE SEQUENCE</scope>
    <source>
        <strain evidence="3">S27-2</strain>
    </source>
</reference>
<feature type="active site" evidence="1">
    <location>
        <position position="78"/>
    </location>
</feature>
<dbReference type="Proteomes" id="UP000601768">
    <property type="component" value="Unassembled WGS sequence"/>
</dbReference>
<dbReference type="RefSeq" id="WP_186506071.1">
    <property type="nucleotide sequence ID" value="NZ_JACNEP010000004.1"/>
</dbReference>
<feature type="binding site" evidence="2">
    <location>
        <begin position="13"/>
        <end position="16"/>
    </location>
    <ligand>
        <name>FAD</name>
        <dbReference type="ChEBI" id="CHEBI:57692"/>
    </ligand>
</feature>
<comment type="caution">
    <text evidence="3">The sequence shown here is derived from an EMBL/GenBank/DDBJ whole genome shotgun (WGS) entry which is preliminary data.</text>
</comment>
<dbReference type="PANTHER" id="PTHR43747:SF4">
    <property type="entry name" value="FLAVIN-DEPENDENT TRYPTOPHAN HALOGENASE"/>
    <property type="match status" value="1"/>
</dbReference>